<reference evidence="4 6" key="2">
    <citation type="journal article" date="2018" name="Elife">
        <title>Firefly genomes illuminate parallel origins of bioluminescence in beetles.</title>
        <authorList>
            <person name="Fallon T.R."/>
            <person name="Lower S.E."/>
            <person name="Chang C.H."/>
            <person name="Bessho-Uehara M."/>
            <person name="Martin G.J."/>
            <person name="Bewick A.J."/>
            <person name="Behringer M."/>
            <person name="Debat H.J."/>
            <person name="Wong I."/>
            <person name="Day J.C."/>
            <person name="Suvorov A."/>
            <person name="Silva C.J."/>
            <person name="Stanger-Hall K.F."/>
            <person name="Hall D.W."/>
            <person name="Schmitz R.J."/>
            <person name="Nelson D.R."/>
            <person name="Lewis S.M."/>
            <person name="Shigenobu S."/>
            <person name="Bybee S.M."/>
            <person name="Larracuente A.M."/>
            <person name="Oba Y."/>
            <person name="Weng J.K."/>
        </authorList>
    </citation>
    <scope>NUCLEOTIDE SEQUENCE [LARGE SCALE GENOMIC DNA]</scope>
    <source>
        <strain evidence="4">1611_PpyrPB1</strain>
        <tissue evidence="4">Whole body</tissue>
    </source>
</reference>
<dbReference type="EMBL" id="GEZM01046565">
    <property type="protein sequence ID" value="JAV77078.1"/>
    <property type="molecule type" value="Transcribed_RNA"/>
</dbReference>
<dbReference type="PANTHER" id="PTHR47027">
    <property type="entry name" value="REVERSE TRANSCRIPTASE DOMAIN-CONTAINING PROTEIN"/>
    <property type="match status" value="1"/>
</dbReference>
<feature type="region of interest" description="Disordered" evidence="1">
    <location>
        <begin position="1"/>
        <end position="23"/>
    </location>
</feature>
<dbReference type="EMBL" id="GEZM01046563">
    <property type="protein sequence ID" value="JAV77082.1"/>
    <property type="molecule type" value="Transcribed_RNA"/>
</dbReference>
<name>A0A1Y1LW36_PHOPY</name>
<dbReference type="InParanoid" id="A0A1Y1LW36"/>
<feature type="domain" description="Reverse transcriptase" evidence="2">
    <location>
        <begin position="535"/>
        <end position="812"/>
    </location>
</feature>
<reference evidence="3" key="1">
    <citation type="journal article" date="2016" name="Sci. Rep.">
        <title>Molecular characterization of firefly nuptial gifts: a multi-omics approach sheds light on postcopulatory sexual selection.</title>
        <authorList>
            <person name="Al-Wathiqui N."/>
            <person name="Fallon T.R."/>
            <person name="South A."/>
            <person name="Weng J.K."/>
            <person name="Lewis S.M."/>
        </authorList>
    </citation>
    <scope>NUCLEOTIDE SEQUENCE</scope>
</reference>
<dbReference type="PANTHER" id="PTHR47027:SF20">
    <property type="entry name" value="REVERSE TRANSCRIPTASE-LIKE PROTEIN WITH RNA-DIRECTED DNA POLYMERASE DOMAIN"/>
    <property type="match status" value="1"/>
</dbReference>
<dbReference type="InterPro" id="IPR005135">
    <property type="entry name" value="Endo/exonuclease/phosphatase"/>
</dbReference>
<dbReference type="EMBL" id="VVIM01000003">
    <property type="protein sequence ID" value="KAB0801418.1"/>
    <property type="molecule type" value="Genomic_DNA"/>
</dbReference>
<evidence type="ECO:0000313" key="3">
    <source>
        <dbReference type="EMBL" id="JAV77078.1"/>
    </source>
</evidence>
<evidence type="ECO:0000256" key="1">
    <source>
        <dbReference type="SAM" id="MobiDB-lite"/>
    </source>
</evidence>
<accession>A0A1Y1LW36</accession>
<protein>
    <recommendedName>
        <fullName evidence="2">Reverse transcriptase domain-containing protein</fullName>
    </recommendedName>
</protein>
<proteinExistence type="predicted"/>
<sequence length="1139" mass="132197">MLTDMSNDNRTQAHTRKNKKRTNDNIKHHKLNIGFWNLSGISNLFNLDTTQINLLKIYDIICLVETWALNESIELPTAFNEYNYIASAATKEKSMGRASGGLVILYKQCIHLNTIEKTNLWVIAQAKHGNGDFIIMANYWKPTADIDFCTKWLDETIRSLKEEYLSSQLLIIGDFNARVGTMNQWEENSITNPNVSHERSTRDSKVNRRGRKLMEIMDAYGMILLNGRTQSDTPADYTYLSETGKSVIDLVFVDDNTINNINDMTIMDPLHTSNHMLAGIDVVCHWGEEDGTKSTTSKGITPISQTVFNRPSMTSQDFAQQMAMSNRIYFFNDNTEAVSKNIEHALKETAQILNLTKSFSPHSRKRDNNCTWYDATCRNLKKEWKQTLRKFKSERTQQFLQIYLMTKRRYFSLLKQKKQAFNDRIWENIENVQNSSAFWKTVRRYGKTKNQNCPIQTETWYQFLKDLYTTRRIEITLYPNITHPHLDAAISLSEIEWSINHLKLNKSPGPDGIPNEYYKSLPSSWIHYLQTLFNRVLQTEDVPQSWANVKMQMVFKKGDRMNPHNYRSIALLNSITKLFTNIIYNRLYKWCEENNVLPDEQAGFRKGRGCSENIFILNAAVSINTAPKSSYLYAIFVDFQKAFDTINHSKLWNKLHAIGISSKIIRTVKAIYEKTKITINNNLESTEAIDMTTGVMQGDCLSPLLFAIYISDIISYYQKNHCDGVKLTHIRSLIMLLYADDAVIFANNVFDANRKLNILNNYCEENKLTININKTKVMAFHRGRKKKTLGVFVFNNSTLEIVEEYTYLGITFSSSGVFKKACESFIEKSSRAIARVKSTLIKVKSECLETKTRLFKAIVSSVLLYGAEIWSLRYLEMVERVQVKYYKQIFHWPSNTPNYMVRMETGQIHLKIQIIKNTLNLWEKILRLPEHRLLKHSYHGLLNLDRSSHNNPTMNWVTQVKEILLEIGEHSLVNNILCVRDITLQKAKDDILEKVTNQELSRDVESAITSKYSPIYRNISSLTNMEVYMTFKLPINKVRLVSQLRISGLKEIRFYINRCSYVINTECLCTVCNLKENETLEHFLLTCPIYTVLRTQYLHRLEPPLTVESVLTVNNAQQLSDLYYYIFGALKIRAFIFNE</sequence>
<dbReference type="InterPro" id="IPR036691">
    <property type="entry name" value="Endo/exonu/phosph_ase_sf"/>
</dbReference>
<dbReference type="EMBL" id="VVIM01001401">
    <property type="protein sequence ID" value="KAB0790373.1"/>
    <property type="molecule type" value="Genomic_DNA"/>
</dbReference>
<dbReference type="SUPFAM" id="SSF56672">
    <property type="entry name" value="DNA/RNA polymerases"/>
    <property type="match status" value="1"/>
</dbReference>
<dbReference type="InterPro" id="IPR043128">
    <property type="entry name" value="Rev_trsase/Diguanyl_cyclase"/>
</dbReference>
<dbReference type="Proteomes" id="UP000327044">
    <property type="component" value="Unassembled WGS sequence"/>
</dbReference>
<evidence type="ECO:0000259" key="2">
    <source>
        <dbReference type="PROSITE" id="PS50878"/>
    </source>
</evidence>
<dbReference type="AlphaFoldDB" id="A0A1Y1LW36"/>
<dbReference type="InterPro" id="IPR043502">
    <property type="entry name" value="DNA/RNA_pol_sf"/>
</dbReference>
<dbReference type="Gene3D" id="3.30.70.270">
    <property type="match status" value="1"/>
</dbReference>
<dbReference type="CDD" id="cd01650">
    <property type="entry name" value="RT_nLTR_like"/>
    <property type="match status" value="1"/>
</dbReference>
<dbReference type="Gene3D" id="3.60.10.10">
    <property type="entry name" value="Endonuclease/exonuclease/phosphatase"/>
    <property type="match status" value="1"/>
</dbReference>
<keyword evidence="6" id="KW-1185">Reference proteome</keyword>
<organism evidence="3">
    <name type="scientific">Photinus pyralis</name>
    <name type="common">Common eastern firefly</name>
    <name type="synonym">Lampyris pyralis</name>
    <dbReference type="NCBI Taxonomy" id="7054"/>
    <lineage>
        <taxon>Eukaryota</taxon>
        <taxon>Metazoa</taxon>
        <taxon>Ecdysozoa</taxon>
        <taxon>Arthropoda</taxon>
        <taxon>Hexapoda</taxon>
        <taxon>Insecta</taxon>
        <taxon>Pterygota</taxon>
        <taxon>Neoptera</taxon>
        <taxon>Endopterygota</taxon>
        <taxon>Coleoptera</taxon>
        <taxon>Polyphaga</taxon>
        <taxon>Elateriformia</taxon>
        <taxon>Elateroidea</taxon>
        <taxon>Lampyridae</taxon>
        <taxon>Lampyrinae</taxon>
        <taxon>Photinus</taxon>
    </lineage>
</organism>
<feature type="compositionally biased region" description="Polar residues" evidence="1">
    <location>
        <begin position="1"/>
        <end position="12"/>
    </location>
</feature>
<gene>
    <name evidence="5" type="ORF">PPYR_05772</name>
    <name evidence="4" type="ORF">PPYR_15258</name>
</gene>
<evidence type="ECO:0000313" key="4">
    <source>
        <dbReference type="EMBL" id="KAB0790373.1"/>
    </source>
</evidence>
<dbReference type="GO" id="GO:0003824">
    <property type="term" value="F:catalytic activity"/>
    <property type="evidence" value="ECO:0007669"/>
    <property type="project" value="InterPro"/>
</dbReference>
<reference evidence="4" key="3">
    <citation type="submission" date="2019-08" db="EMBL/GenBank/DDBJ databases">
        <authorList>
            <consortium name="Photinus pyralis genome working group"/>
            <person name="Fallon T.R."/>
            <person name="Sander Lower S.E."/>
            <person name="Weng J.-K."/>
        </authorList>
    </citation>
    <scope>NUCLEOTIDE SEQUENCE</scope>
    <source>
        <strain evidence="4">1611_PpyrPB1</strain>
        <tissue evidence="4">Whole body</tissue>
    </source>
</reference>
<evidence type="ECO:0000313" key="5">
    <source>
        <dbReference type="EMBL" id="KAB0801418.1"/>
    </source>
</evidence>
<dbReference type="GO" id="GO:0071897">
    <property type="term" value="P:DNA biosynthetic process"/>
    <property type="evidence" value="ECO:0007669"/>
    <property type="project" value="UniProtKB-ARBA"/>
</dbReference>
<evidence type="ECO:0000313" key="6">
    <source>
        <dbReference type="Proteomes" id="UP000327044"/>
    </source>
</evidence>
<dbReference type="SUPFAM" id="SSF56219">
    <property type="entry name" value="DNase I-like"/>
    <property type="match status" value="1"/>
</dbReference>
<dbReference type="Pfam" id="PF00078">
    <property type="entry name" value="RVT_1"/>
    <property type="match status" value="1"/>
</dbReference>
<dbReference type="Pfam" id="PF14529">
    <property type="entry name" value="Exo_endo_phos_2"/>
    <property type="match status" value="1"/>
</dbReference>
<dbReference type="InterPro" id="IPR000477">
    <property type="entry name" value="RT_dom"/>
</dbReference>
<dbReference type="PROSITE" id="PS50878">
    <property type="entry name" value="RT_POL"/>
    <property type="match status" value="1"/>
</dbReference>